<accession>A0ACB9QBN7</accession>
<name>A0ACB9QBN7_BAUVA</name>
<reference evidence="1 2" key="1">
    <citation type="journal article" date="2022" name="DNA Res.">
        <title>Chromosomal-level genome assembly of the orchid tree Bauhinia variegata (Leguminosae; Cercidoideae) supports the allotetraploid origin hypothesis of Bauhinia.</title>
        <authorList>
            <person name="Zhong Y."/>
            <person name="Chen Y."/>
            <person name="Zheng D."/>
            <person name="Pang J."/>
            <person name="Liu Y."/>
            <person name="Luo S."/>
            <person name="Meng S."/>
            <person name="Qian L."/>
            <person name="Wei D."/>
            <person name="Dai S."/>
            <person name="Zhou R."/>
        </authorList>
    </citation>
    <scope>NUCLEOTIDE SEQUENCE [LARGE SCALE GENOMIC DNA]</scope>
    <source>
        <strain evidence="1">BV-YZ2020</strain>
    </source>
</reference>
<comment type="caution">
    <text evidence="1">The sequence shown here is derived from an EMBL/GenBank/DDBJ whole genome shotgun (WGS) entry which is preliminary data.</text>
</comment>
<gene>
    <name evidence="1" type="ORF">L6164_001688</name>
</gene>
<evidence type="ECO:0000313" key="2">
    <source>
        <dbReference type="Proteomes" id="UP000828941"/>
    </source>
</evidence>
<organism evidence="1 2">
    <name type="scientific">Bauhinia variegata</name>
    <name type="common">Purple orchid tree</name>
    <name type="synonym">Phanera variegata</name>
    <dbReference type="NCBI Taxonomy" id="167791"/>
    <lineage>
        <taxon>Eukaryota</taxon>
        <taxon>Viridiplantae</taxon>
        <taxon>Streptophyta</taxon>
        <taxon>Embryophyta</taxon>
        <taxon>Tracheophyta</taxon>
        <taxon>Spermatophyta</taxon>
        <taxon>Magnoliopsida</taxon>
        <taxon>eudicotyledons</taxon>
        <taxon>Gunneridae</taxon>
        <taxon>Pentapetalae</taxon>
        <taxon>rosids</taxon>
        <taxon>fabids</taxon>
        <taxon>Fabales</taxon>
        <taxon>Fabaceae</taxon>
        <taxon>Cercidoideae</taxon>
        <taxon>Cercideae</taxon>
        <taxon>Bauhiniinae</taxon>
        <taxon>Bauhinia</taxon>
    </lineage>
</organism>
<keyword evidence="2" id="KW-1185">Reference proteome</keyword>
<proteinExistence type="predicted"/>
<dbReference type="EMBL" id="CM039426">
    <property type="protein sequence ID" value="KAI4357759.1"/>
    <property type="molecule type" value="Genomic_DNA"/>
</dbReference>
<protein>
    <submittedName>
        <fullName evidence="1">Uncharacterized protein</fullName>
    </submittedName>
</protein>
<evidence type="ECO:0000313" key="1">
    <source>
        <dbReference type="EMBL" id="KAI4357759.1"/>
    </source>
</evidence>
<sequence>MVRDNVFYILLFSPLLSLLSTGEGHENCPSSFNCGYLETIQFPFTTIERPDCGILALHGCGNDSVSSKGIQLKKGERYHVMHIDHSAIFVRDDHLHKLLQSRSCEIFNSNYTPNLPPTSPLASFDVKYNITLFKCNKSLHIPQPKLSFNYENCSNYNIYYFLRQFELPMSNKPPPRAFAECSILQLPVKDDDDSNDPFTFLRDDVPIEVRLSEECAKCYHQERGMCQLDSKGKFLCVKGIHQGKIK</sequence>
<dbReference type="Proteomes" id="UP000828941">
    <property type="component" value="Chromosome 1"/>
</dbReference>